<proteinExistence type="inferred from homology"/>
<evidence type="ECO:0000256" key="3">
    <source>
        <dbReference type="ARBA" id="ARBA00004742"/>
    </source>
</evidence>
<evidence type="ECO:0000313" key="17">
    <source>
        <dbReference type="Proteomes" id="UP001144372"/>
    </source>
</evidence>
<evidence type="ECO:0000256" key="14">
    <source>
        <dbReference type="ARBA" id="ARBA00047700"/>
    </source>
</evidence>
<evidence type="ECO:0000256" key="12">
    <source>
        <dbReference type="ARBA" id="ARBA00022842"/>
    </source>
</evidence>
<dbReference type="PANTHER" id="PTHR43030">
    <property type="entry name" value="PHOSPHOENOLPYRUVATE SYNTHASE"/>
    <property type="match status" value="1"/>
</dbReference>
<dbReference type="Gene3D" id="3.30.470.20">
    <property type="entry name" value="ATP-grasp fold, B domain"/>
    <property type="match status" value="1"/>
</dbReference>
<dbReference type="Gene3D" id="3.30.1490.20">
    <property type="entry name" value="ATP-grasp fold, A domain"/>
    <property type="match status" value="1"/>
</dbReference>
<keyword evidence="17" id="KW-1185">Reference proteome</keyword>
<evidence type="ECO:0000256" key="10">
    <source>
        <dbReference type="ARBA" id="ARBA00022777"/>
    </source>
</evidence>
<comment type="cofactor">
    <cofactor evidence="1">
        <name>Mg(2+)</name>
        <dbReference type="ChEBI" id="CHEBI:18420"/>
    </cofactor>
</comment>
<evidence type="ECO:0000256" key="7">
    <source>
        <dbReference type="ARBA" id="ARBA00022679"/>
    </source>
</evidence>
<dbReference type="EC" id="2.7.9.2" evidence="5"/>
<evidence type="ECO:0000313" key="16">
    <source>
        <dbReference type="EMBL" id="GLI36286.1"/>
    </source>
</evidence>
<evidence type="ECO:0000256" key="1">
    <source>
        <dbReference type="ARBA" id="ARBA00001946"/>
    </source>
</evidence>
<comment type="caution">
    <text evidence="16">The sequence shown here is derived from an EMBL/GenBank/DDBJ whole genome shotgun (WGS) entry which is preliminary data.</text>
</comment>
<evidence type="ECO:0000256" key="13">
    <source>
        <dbReference type="ARBA" id="ARBA00033470"/>
    </source>
</evidence>
<sequence>MEFRLLDLVKAYRMYQQMMRYPHLVDEMRGLFLSALEEAGIGGRAMIEEAVRRFLAKKEEPFSEGDIPDFTGTFIDLYFAHHFSDEQIQNYIHLARKKDAFRRLNQILNMEGVTSGRIKKALKEFCAIPQGNLRISPDEAEGVRVSLINHFVSNQLAFIGIAKQYITIRDIDELLEHSYWNRRRSGRIGGKAAGMFLAGKILLPRFEERDPEIEKYLAIPESYYFNSGILSDFIDYNHLYSFHSQKYKSREAIEEEYENMEELLRRASFPPDVIEDFSVFLEKIGEHPLILRSSSLLEDNFGFTFSGKYESFFLANQGALQKRLNDFMWGMKQILKSTFSPAAILYRRDHNLLDFDERMSVLVQKVVGHRCGPYFLPFAAGVAFSQNMYTWSPVIRKEDGMVRLVLGLGTRAVDRTGPGYPLIVPLSHPLLRPEVSAERIKKYSQKMVDVIHMETGRFESVSYFDILEALDGSDLFHAVSVDQEGHLSPPLFKGQKIDKAQSCITFINFLSKTPFAALMKKILKRLQEAYGYPVDVEFAWDDEKLYLLQCRPLAIREHMASVIFPDHIPGERILFTNDRDLTHSSVKDIEYIVYVNPKGYARLSTFEERMAVARTVGKLNHLLEGKRYVLLGPARWGTTDINLGVKVSYADINHTLILGEIAFEEDGLIPEVSYGTHFYSDLVEARIIPLAIYPDQTGMVFNEAFLTDSPNILPELAPDLAPRAQVVRVLHVPSCTGGLFLQVLQDAENRKGVGFFAPAENRGKQV</sequence>
<evidence type="ECO:0000259" key="15">
    <source>
        <dbReference type="Pfam" id="PF01326"/>
    </source>
</evidence>
<gene>
    <name evidence="16" type="ORF">DAMNIGENAA_37190</name>
</gene>
<dbReference type="Proteomes" id="UP001144372">
    <property type="component" value="Unassembled WGS sequence"/>
</dbReference>
<evidence type="ECO:0000256" key="5">
    <source>
        <dbReference type="ARBA" id="ARBA00011996"/>
    </source>
</evidence>
<comment type="catalytic activity">
    <reaction evidence="14">
        <text>pyruvate + ATP + H2O = phosphoenolpyruvate + AMP + phosphate + 2 H(+)</text>
        <dbReference type="Rhea" id="RHEA:11364"/>
        <dbReference type="ChEBI" id="CHEBI:15361"/>
        <dbReference type="ChEBI" id="CHEBI:15377"/>
        <dbReference type="ChEBI" id="CHEBI:15378"/>
        <dbReference type="ChEBI" id="CHEBI:30616"/>
        <dbReference type="ChEBI" id="CHEBI:43474"/>
        <dbReference type="ChEBI" id="CHEBI:58702"/>
        <dbReference type="ChEBI" id="CHEBI:456215"/>
        <dbReference type="EC" id="2.7.9.2"/>
    </reaction>
</comment>
<evidence type="ECO:0000256" key="6">
    <source>
        <dbReference type="ARBA" id="ARBA00021623"/>
    </source>
</evidence>
<protein>
    <recommendedName>
        <fullName evidence="6">Phosphoenolpyruvate synthase</fullName>
        <ecNumber evidence="5">2.7.9.2</ecNumber>
    </recommendedName>
    <alternativeName>
        <fullName evidence="13">Pyruvate, water dikinase</fullName>
    </alternativeName>
</protein>
<dbReference type="InterPro" id="IPR002192">
    <property type="entry name" value="PPDK_AMP/ATP-bd"/>
</dbReference>
<name>A0A9W6LB49_9BACT</name>
<feature type="domain" description="Pyruvate phosphate dikinase AMP/ATP-binding" evidence="15">
    <location>
        <begin position="187"/>
        <end position="558"/>
    </location>
</feature>
<evidence type="ECO:0000256" key="8">
    <source>
        <dbReference type="ARBA" id="ARBA00022723"/>
    </source>
</evidence>
<dbReference type="Pfam" id="PF01326">
    <property type="entry name" value="PPDK_N"/>
    <property type="match status" value="1"/>
</dbReference>
<keyword evidence="10" id="KW-0418">Kinase</keyword>
<dbReference type="InterPro" id="IPR006319">
    <property type="entry name" value="PEP_synth"/>
</dbReference>
<evidence type="ECO:0000256" key="11">
    <source>
        <dbReference type="ARBA" id="ARBA00022840"/>
    </source>
</evidence>
<reference evidence="16" key="1">
    <citation type="submission" date="2022-12" db="EMBL/GenBank/DDBJ databases">
        <title>Reference genome sequencing for broad-spectrum identification of bacterial and archaeal isolates by mass spectrometry.</title>
        <authorList>
            <person name="Sekiguchi Y."/>
            <person name="Tourlousse D.M."/>
        </authorList>
    </citation>
    <scope>NUCLEOTIDE SEQUENCE</scope>
    <source>
        <strain evidence="16">ASRB1</strain>
    </source>
</reference>
<comment type="pathway">
    <text evidence="3">Carbohydrate biosynthesis; gluconeogenesis.</text>
</comment>
<keyword evidence="12" id="KW-0460">Magnesium</keyword>
<keyword evidence="7" id="KW-0808">Transferase</keyword>
<accession>A0A9W6LB49</accession>
<evidence type="ECO:0000256" key="4">
    <source>
        <dbReference type="ARBA" id="ARBA00007837"/>
    </source>
</evidence>
<dbReference type="EMBL" id="BSDR01000001">
    <property type="protein sequence ID" value="GLI36286.1"/>
    <property type="molecule type" value="Genomic_DNA"/>
</dbReference>
<organism evidence="16 17">
    <name type="scientific">Desulforhabdus amnigena</name>
    <dbReference type="NCBI Taxonomy" id="40218"/>
    <lineage>
        <taxon>Bacteria</taxon>
        <taxon>Pseudomonadati</taxon>
        <taxon>Thermodesulfobacteriota</taxon>
        <taxon>Syntrophobacteria</taxon>
        <taxon>Syntrophobacterales</taxon>
        <taxon>Syntrophobacteraceae</taxon>
        <taxon>Desulforhabdus</taxon>
    </lineage>
</organism>
<dbReference type="GO" id="GO:0005524">
    <property type="term" value="F:ATP binding"/>
    <property type="evidence" value="ECO:0007669"/>
    <property type="project" value="UniProtKB-KW"/>
</dbReference>
<comment type="function">
    <text evidence="2">Catalyzes the phosphorylation of pyruvate to phosphoenolpyruvate.</text>
</comment>
<dbReference type="GO" id="GO:0046872">
    <property type="term" value="F:metal ion binding"/>
    <property type="evidence" value="ECO:0007669"/>
    <property type="project" value="UniProtKB-KW"/>
</dbReference>
<keyword evidence="8" id="KW-0479">Metal-binding</keyword>
<dbReference type="PANTHER" id="PTHR43030:SF1">
    <property type="entry name" value="PHOSPHOENOLPYRUVATE SYNTHASE"/>
    <property type="match status" value="1"/>
</dbReference>
<keyword evidence="9" id="KW-0547">Nucleotide-binding</keyword>
<dbReference type="InterPro" id="IPR013815">
    <property type="entry name" value="ATP_grasp_subdomain_1"/>
</dbReference>
<keyword evidence="11" id="KW-0067">ATP-binding</keyword>
<evidence type="ECO:0000256" key="9">
    <source>
        <dbReference type="ARBA" id="ARBA00022741"/>
    </source>
</evidence>
<comment type="similarity">
    <text evidence="4">Belongs to the PEP-utilizing enzyme family.</text>
</comment>
<dbReference type="AlphaFoldDB" id="A0A9W6LB49"/>
<evidence type="ECO:0000256" key="2">
    <source>
        <dbReference type="ARBA" id="ARBA00002988"/>
    </source>
</evidence>
<dbReference type="GO" id="GO:0008986">
    <property type="term" value="F:pyruvate, water dikinase activity"/>
    <property type="evidence" value="ECO:0007669"/>
    <property type="project" value="UniProtKB-EC"/>
</dbReference>
<dbReference type="SUPFAM" id="SSF56059">
    <property type="entry name" value="Glutathione synthetase ATP-binding domain-like"/>
    <property type="match status" value="1"/>
</dbReference>